<gene>
    <name evidence="1" type="ORF">GCM10017764_26820</name>
</gene>
<dbReference type="InterPro" id="IPR035901">
    <property type="entry name" value="GIY-YIG_endonuc_sf"/>
</dbReference>
<name>A0ABQ3HXR8_9SPHI</name>
<dbReference type="EMBL" id="BNAF01000010">
    <property type="protein sequence ID" value="GHE42208.1"/>
    <property type="molecule type" value="Genomic_DNA"/>
</dbReference>
<evidence type="ECO:0008006" key="3">
    <source>
        <dbReference type="Google" id="ProtNLM"/>
    </source>
</evidence>
<organism evidence="1 2">
    <name type="scientific">Sphingobacterium griseoflavum</name>
    <dbReference type="NCBI Taxonomy" id="1474952"/>
    <lineage>
        <taxon>Bacteria</taxon>
        <taxon>Pseudomonadati</taxon>
        <taxon>Bacteroidota</taxon>
        <taxon>Sphingobacteriia</taxon>
        <taxon>Sphingobacteriales</taxon>
        <taxon>Sphingobacteriaceae</taxon>
        <taxon>Sphingobacterium</taxon>
    </lineage>
</organism>
<dbReference type="Proteomes" id="UP000620550">
    <property type="component" value="Unassembled WGS sequence"/>
</dbReference>
<dbReference type="Gene3D" id="3.40.1440.10">
    <property type="entry name" value="GIY-YIG endonuclease"/>
    <property type="match status" value="1"/>
</dbReference>
<accession>A0ABQ3HXR8</accession>
<sequence length="106" mass="12498">MEKHTVYIITDSNRTYLEVGCCTEINIRLSEIRNVSSPLFSHSPRLNNVVYMAHFDNKEQAEAQRKQLQQFTRMQREKLIRLKNPNWLTLNATPFKTVDKKVVVYA</sequence>
<proteinExistence type="predicted"/>
<comment type="caution">
    <text evidence="1">The sequence shown here is derived from an EMBL/GenBank/DDBJ whole genome shotgun (WGS) entry which is preliminary data.</text>
</comment>
<evidence type="ECO:0000313" key="1">
    <source>
        <dbReference type="EMBL" id="GHE42208.1"/>
    </source>
</evidence>
<reference evidence="2" key="1">
    <citation type="journal article" date="2019" name="Int. J. Syst. Evol. Microbiol.">
        <title>The Global Catalogue of Microorganisms (GCM) 10K type strain sequencing project: providing services to taxonomists for standard genome sequencing and annotation.</title>
        <authorList>
            <consortium name="The Broad Institute Genomics Platform"/>
            <consortium name="The Broad Institute Genome Sequencing Center for Infectious Disease"/>
            <person name="Wu L."/>
            <person name="Ma J."/>
        </authorList>
    </citation>
    <scope>NUCLEOTIDE SEQUENCE [LARGE SCALE GENOMIC DNA]</scope>
    <source>
        <strain evidence="2">CGMCC 1.12966</strain>
    </source>
</reference>
<protein>
    <recommendedName>
        <fullName evidence="3">Endonuclease</fullName>
    </recommendedName>
</protein>
<evidence type="ECO:0000313" key="2">
    <source>
        <dbReference type="Proteomes" id="UP000620550"/>
    </source>
</evidence>
<keyword evidence="2" id="KW-1185">Reference proteome</keyword>